<evidence type="ECO:0008006" key="11">
    <source>
        <dbReference type="Google" id="ProtNLM"/>
    </source>
</evidence>
<evidence type="ECO:0000259" key="8">
    <source>
        <dbReference type="Pfam" id="PF14416"/>
    </source>
</evidence>
<dbReference type="Proteomes" id="UP000596660">
    <property type="component" value="Unplaced"/>
</dbReference>
<dbReference type="OMA" id="CANQREP"/>
<organism evidence="9 10">
    <name type="scientific">Chenopodium quinoa</name>
    <name type="common">Quinoa</name>
    <dbReference type="NCBI Taxonomy" id="63459"/>
    <lineage>
        <taxon>Eukaryota</taxon>
        <taxon>Viridiplantae</taxon>
        <taxon>Streptophyta</taxon>
        <taxon>Embryophyta</taxon>
        <taxon>Tracheophyta</taxon>
        <taxon>Spermatophyta</taxon>
        <taxon>Magnoliopsida</taxon>
        <taxon>eudicotyledons</taxon>
        <taxon>Gunneridae</taxon>
        <taxon>Pentapetalae</taxon>
        <taxon>Caryophyllales</taxon>
        <taxon>Chenopodiaceae</taxon>
        <taxon>Chenopodioideae</taxon>
        <taxon>Atripliceae</taxon>
        <taxon>Chenopodium</taxon>
    </lineage>
</organism>
<dbReference type="Gramene" id="AUR62037229-RA">
    <property type="protein sequence ID" value="AUR62037229-RA:cds"/>
    <property type="gene ID" value="AUR62037229"/>
</dbReference>
<dbReference type="InterPro" id="IPR029962">
    <property type="entry name" value="TBL"/>
</dbReference>
<evidence type="ECO:0000256" key="1">
    <source>
        <dbReference type="ARBA" id="ARBA00004167"/>
    </source>
</evidence>
<protein>
    <recommendedName>
        <fullName evidence="11">Trichome birefringence-like N-terminal domain-containing protein</fullName>
    </recommendedName>
</protein>
<comment type="subcellular location">
    <subcellularLocation>
        <location evidence="1">Membrane</location>
        <topology evidence="1">Single-pass membrane protein</topology>
    </subcellularLocation>
</comment>
<dbReference type="AlphaFoldDB" id="A0A803MYE9"/>
<keyword evidence="6" id="KW-0472">Membrane</keyword>
<dbReference type="InterPro" id="IPR025846">
    <property type="entry name" value="TBL_N"/>
</dbReference>
<dbReference type="InterPro" id="IPR026057">
    <property type="entry name" value="TBL_C"/>
</dbReference>
<keyword evidence="10" id="KW-1185">Reference proteome</keyword>
<dbReference type="PANTHER" id="PTHR32285:SF36">
    <property type="entry name" value="PROTEIN TRICHOME BIREFRINGENCE-LIKE 38"/>
    <property type="match status" value="1"/>
</dbReference>
<reference evidence="9" key="2">
    <citation type="submission" date="2021-03" db="UniProtKB">
        <authorList>
            <consortium name="EnsemblPlants"/>
        </authorList>
    </citation>
    <scope>IDENTIFICATION</scope>
</reference>
<evidence type="ECO:0000256" key="2">
    <source>
        <dbReference type="ARBA" id="ARBA00007727"/>
    </source>
</evidence>
<dbReference type="GO" id="GO:0016413">
    <property type="term" value="F:O-acetyltransferase activity"/>
    <property type="evidence" value="ECO:0007669"/>
    <property type="project" value="InterPro"/>
</dbReference>
<evidence type="ECO:0000256" key="6">
    <source>
        <dbReference type="ARBA" id="ARBA00023136"/>
    </source>
</evidence>
<dbReference type="PANTHER" id="PTHR32285">
    <property type="entry name" value="PROTEIN TRICHOME BIREFRINGENCE-LIKE 9-RELATED"/>
    <property type="match status" value="1"/>
</dbReference>
<dbReference type="GO" id="GO:0016020">
    <property type="term" value="C:membrane"/>
    <property type="evidence" value="ECO:0007669"/>
    <property type="project" value="UniProtKB-SubCell"/>
</dbReference>
<keyword evidence="5" id="KW-1133">Transmembrane helix</keyword>
<dbReference type="GO" id="GO:0005794">
    <property type="term" value="C:Golgi apparatus"/>
    <property type="evidence" value="ECO:0007669"/>
    <property type="project" value="TreeGrafter"/>
</dbReference>
<name>A0A803MYE9_CHEQI</name>
<comment type="similarity">
    <text evidence="2">Belongs to the PC-esterase family. TBL subfamily.</text>
</comment>
<evidence type="ECO:0000313" key="9">
    <source>
        <dbReference type="EnsemblPlants" id="AUR62037229-RA:cds"/>
    </source>
</evidence>
<feature type="domain" description="Trichome birefringence-like C-terminal" evidence="7">
    <location>
        <begin position="59"/>
        <end position="259"/>
    </location>
</feature>
<sequence length="263" mass="30572">MYDSLQCPSIRKEFDCLKYGRPDKFYLKFRWQPEQCDLPRFDGVDFLKRMSGKKIMIIMSVMLYPSSYLVDIENEQKGRVLKLNSIKGGEMWKDMDVLIFNTWLWWSRKGPKQPWDYIQDGTVTSKDMDRMDAYRKALMTWAKWVDSEIDPMKTRVFFQGTNPSHYNGQEWNATGVMDCSKETMPMKGSTYPGALPPALEVAKQVISTISKPVYLLDITTLSQLRKDGHPSSYNGFKGMDCTHWCVAGLPDTWNQLLYTTLIM</sequence>
<evidence type="ECO:0000256" key="3">
    <source>
        <dbReference type="ARBA" id="ARBA00022692"/>
    </source>
</evidence>
<accession>A0A803MYE9</accession>
<dbReference type="EnsemblPlants" id="AUR62037229-RA">
    <property type="protein sequence ID" value="AUR62037229-RA:cds"/>
    <property type="gene ID" value="AUR62037229"/>
</dbReference>
<dbReference type="Pfam" id="PF13839">
    <property type="entry name" value="PC-Esterase"/>
    <property type="match status" value="1"/>
</dbReference>
<evidence type="ECO:0000313" key="10">
    <source>
        <dbReference type="Proteomes" id="UP000596660"/>
    </source>
</evidence>
<dbReference type="Pfam" id="PF14416">
    <property type="entry name" value="PMR5N"/>
    <property type="match status" value="1"/>
</dbReference>
<evidence type="ECO:0000256" key="4">
    <source>
        <dbReference type="ARBA" id="ARBA00022968"/>
    </source>
</evidence>
<evidence type="ECO:0000256" key="5">
    <source>
        <dbReference type="ARBA" id="ARBA00022989"/>
    </source>
</evidence>
<evidence type="ECO:0000259" key="7">
    <source>
        <dbReference type="Pfam" id="PF13839"/>
    </source>
</evidence>
<reference evidence="9" key="1">
    <citation type="journal article" date="2017" name="Nature">
        <title>The genome of Chenopodium quinoa.</title>
        <authorList>
            <person name="Jarvis D.E."/>
            <person name="Ho Y.S."/>
            <person name="Lightfoot D.J."/>
            <person name="Schmoeckel S.M."/>
            <person name="Li B."/>
            <person name="Borm T.J.A."/>
            <person name="Ohyanagi H."/>
            <person name="Mineta K."/>
            <person name="Michell C.T."/>
            <person name="Saber N."/>
            <person name="Kharbatia N.M."/>
            <person name="Rupper R.R."/>
            <person name="Sharp A.R."/>
            <person name="Dally N."/>
            <person name="Boughton B.A."/>
            <person name="Woo Y.H."/>
            <person name="Gao G."/>
            <person name="Schijlen E.G.W.M."/>
            <person name="Guo X."/>
            <person name="Momin A.A."/>
            <person name="Negrao S."/>
            <person name="Al-Babili S."/>
            <person name="Gehring C."/>
            <person name="Roessner U."/>
            <person name="Jung C."/>
            <person name="Murphy K."/>
            <person name="Arold S.T."/>
            <person name="Gojobori T."/>
            <person name="van der Linden C.G."/>
            <person name="van Loo E.N."/>
            <person name="Jellen E.N."/>
            <person name="Maughan P.J."/>
            <person name="Tester M."/>
        </authorList>
    </citation>
    <scope>NUCLEOTIDE SEQUENCE [LARGE SCALE GENOMIC DNA]</scope>
    <source>
        <strain evidence="9">cv. PI 614886</strain>
    </source>
</reference>
<keyword evidence="3" id="KW-0812">Transmembrane</keyword>
<keyword evidence="4" id="KW-0735">Signal-anchor</keyword>
<proteinExistence type="inferred from homology"/>
<feature type="domain" description="Trichome birefringence-like N-terminal" evidence="8">
    <location>
        <begin position="1"/>
        <end position="37"/>
    </location>
</feature>